<reference evidence="2 4" key="1">
    <citation type="submission" date="2021-11" db="EMBL/GenBank/DDBJ databases">
        <authorList>
            <person name="Islam A."/>
            <person name="Islam S."/>
            <person name="Flora M.S."/>
            <person name="Rahman M."/>
            <person name="Ziaur R.M."/>
            <person name="Epstein J.H."/>
            <person name="Hassan M."/>
            <person name="Klassen M."/>
            <person name="Woodard K."/>
            <person name="Webb A."/>
            <person name="Webby R.J."/>
            <person name="El Zowalaty M.E."/>
        </authorList>
    </citation>
    <scope>NUCLEOTIDE SEQUENCE [LARGE SCALE GENOMIC DNA]</scope>
    <source>
        <strain evidence="2">Pf1</strain>
    </source>
</reference>
<dbReference type="EMBL" id="CANTFK010000580">
    <property type="protein sequence ID" value="CAI5718037.1"/>
    <property type="molecule type" value="Genomic_DNA"/>
</dbReference>
<dbReference type="Proteomes" id="UP001159659">
    <property type="component" value="Unassembled WGS sequence"/>
</dbReference>
<reference evidence="3" key="2">
    <citation type="submission" date="2022-12" db="EMBL/GenBank/DDBJ databases">
        <authorList>
            <person name="Webb A."/>
        </authorList>
    </citation>
    <scope>NUCLEOTIDE SEQUENCE</scope>
    <source>
        <strain evidence="3">Pf2</strain>
    </source>
</reference>
<dbReference type="Proteomes" id="UP001157938">
    <property type="component" value="Unassembled WGS sequence"/>
</dbReference>
<protein>
    <submittedName>
        <fullName evidence="3">Uncharacterized protein</fullName>
    </submittedName>
</protein>
<evidence type="ECO:0000313" key="2">
    <source>
        <dbReference type="EMBL" id="CAH0490368.1"/>
    </source>
</evidence>
<sequence length="75" mass="8447">MDDFLFDETDAFALPLLDWFDSDDILLKSPELDRSHTHLQQTQFPVTVSHCPTSPVSTDDDTIDAEVLTPPPAFQ</sequence>
<evidence type="ECO:0000256" key="1">
    <source>
        <dbReference type="SAM" id="MobiDB-lite"/>
    </source>
</evidence>
<gene>
    <name evidence="2" type="ORF">PFR001_LOCUS5701</name>
    <name evidence="3" type="ORF">PFR002_LOCUS3562</name>
</gene>
<keyword evidence="4" id="KW-1185">Reference proteome</keyword>
<dbReference type="AlphaFoldDB" id="A0AAV0TEH1"/>
<evidence type="ECO:0000313" key="3">
    <source>
        <dbReference type="EMBL" id="CAI5718037.1"/>
    </source>
</evidence>
<evidence type="ECO:0000313" key="4">
    <source>
        <dbReference type="Proteomes" id="UP001157938"/>
    </source>
</evidence>
<accession>A0AAV0TEH1</accession>
<organism evidence="3 5">
    <name type="scientific">Peronospora farinosa</name>
    <dbReference type="NCBI Taxonomy" id="134698"/>
    <lineage>
        <taxon>Eukaryota</taxon>
        <taxon>Sar</taxon>
        <taxon>Stramenopiles</taxon>
        <taxon>Oomycota</taxon>
        <taxon>Peronosporomycetes</taxon>
        <taxon>Peronosporales</taxon>
        <taxon>Peronosporaceae</taxon>
        <taxon>Peronospora</taxon>
    </lineage>
</organism>
<dbReference type="EMBL" id="CAKLBC010001234">
    <property type="protein sequence ID" value="CAH0490368.1"/>
    <property type="molecule type" value="Genomic_DNA"/>
</dbReference>
<evidence type="ECO:0000313" key="5">
    <source>
        <dbReference type="Proteomes" id="UP001159659"/>
    </source>
</evidence>
<feature type="region of interest" description="Disordered" evidence="1">
    <location>
        <begin position="53"/>
        <end position="75"/>
    </location>
</feature>
<comment type="caution">
    <text evidence="3">The sequence shown here is derived from an EMBL/GenBank/DDBJ whole genome shotgun (WGS) entry which is preliminary data.</text>
</comment>
<name>A0AAV0TEH1_9STRA</name>
<proteinExistence type="predicted"/>